<sequence>MAKYTLPRPGTLGRCLPLYFGQDFAREQRIGNPAALAAVCRGFLPAGSLCIAAPPCSHTPLLNASAAL</sequence>
<dbReference type="EMBL" id="BK032661">
    <property type="protein sequence ID" value="DAF53655.1"/>
    <property type="molecule type" value="Genomic_DNA"/>
</dbReference>
<proteinExistence type="predicted"/>
<protein>
    <submittedName>
        <fullName evidence="1">Uncharacterized protein</fullName>
    </submittedName>
</protein>
<organism evidence="1">
    <name type="scientific">Siphoviridae sp. ctMRT7</name>
    <dbReference type="NCBI Taxonomy" id="2827855"/>
    <lineage>
        <taxon>Viruses</taxon>
        <taxon>Duplodnaviria</taxon>
        <taxon>Heunggongvirae</taxon>
        <taxon>Uroviricota</taxon>
        <taxon>Caudoviricetes</taxon>
    </lineage>
</organism>
<name>A0A8S5SSI4_9CAUD</name>
<evidence type="ECO:0000313" key="1">
    <source>
        <dbReference type="EMBL" id="DAF53655.1"/>
    </source>
</evidence>
<reference evidence="1" key="1">
    <citation type="journal article" date="2021" name="Proc. Natl. Acad. Sci. U.S.A.">
        <title>A Catalog of Tens of Thousands of Viruses from Human Metagenomes Reveals Hidden Associations with Chronic Diseases.</title>
        <authorList>
            <person name="Tisza M.J."/>
            <person name="Buck C.B."/>
        </authorList>
    </citation>
    <scope>NUCLEOTIDE SEQUENCE</scope>
    <source>
        <strain evidence="1">CtMRT7</strain>
    </source>
</reference>
<accession>A0A8S5SSI4</accession>